<dbReference type="PANTHER" id="PTHR43156">
    <property type="entry name" value="STAGE II SPORULATION PROTEIN E-RELATED"/>
    <property type="match status" value="1"/>
</dbReference>
<accession>A0ABS9D2P9</accession>
<dbReference type="Pfam" id="PF00072">
    <property type="entry name" value="Response_reg"/>
    <property type="match status" value="1"/>
</dbReference>
<proteinExistence type="predicted"/>
<comment type="caution">
    <text evidence="4">The sequence shown here is derived from an EMBL/GenBank/DDBJ whole genome shotgun (WGS) entry which is preliminary data.</text>
</comment>
<dbReference type="SMART" id="SM00448">
    <property type="entry name" value="REC"/>
    <property type="match status" value="1"/>
</dbReference>
<evidence type="ECO:0000256" key="1">
    <source>
        <dbReference type="ARBA" id="ARBA00022801"/>
    </source>
</evidence>
<dbReference type="SMART" id="SM00331">
    <property type="entry name" value="PP2C_SIG"/>
    <property type="match status" value="1"/>
</dbReference>
<dbReference type="SUPFAM" id="SSF52172">
    <property type="entry name" value="CheY-like"/>
    <property type="match status" value="1"/>
</dbReference>
<feature type="modified residue" description="4-aspartylphosphate" evidence="2">
    <location>
        <position position="52"/>
    </location>
</feature>
<sequence>MRILVVDDDPINRFLLMNMLEQQGYVDTYEAENGKVALELAKQVPPDLVLLDAVMPEMDGYEAAPLLKESSPDSYLPIIFITAVDDEGALARCLEAGGDDFVSKPFDKVILSAKIRAHSRTRLLSKRANDQFKQLAFYQAAVEREHKIVEHIFANALVIDESLNDYIDYQLNPASTFNGDLFLMCSSPSGGMYFLMGDFTGHGLASSIGALPVSKAFNAMCRKGLSLNEISETINQTLLTLLPDDMFFAAIIVEIDKSGKRIEVWNGGMPPLVLQNDEGKIVKRFESKHMSLGILEDEDFDAIVERYEATYGDRLIGFSDGLVEIENASQNMLGESGAEQWLIKNQKITTQGLFDKVLEYLDGGERLDDITLVIFTCQPLKPIQSHEKLAKLPLKIISDLDAEDLKQGEPISSLVNVIANQLGLSHRHSAIFTVLSELYNNALDHGILKLDSKLKETDEGFFEFFTLKQERLDTLQQASIVLTTEFNPQKKSLRFQIQDSGEGFDPSLLHYEDDPEKAYGRGIVLVKQLCDSVKYSNSGNTVDVVFTL</sequence>
<keyword evidence="5" id="KW-1185">Reference proteome</keyword>
<dbReference type="PANTHER" id="PTHR43156:SF2">
    <property type="entry name" value="STAGE II SPORULATION PROTEIN E"/>
    <property type="match status" value="1"/>
</dbReference>
<evidence type="ECO:0000313" key="5">
    <source>
        <dbReference type="Proteomes" id="UP001521137"/>
    </source>
</evidence>
<evidence type="ECO:0000256" key="2">
    <source>
        <dbReference type="PROSITE-ProRule" id="PRU00169"/>
    </source>
</evidence>
<dbReference type="RefSeq" id="WP_235310236.1">
    <property type="nucleotide sequence ID" value="NZ_JAKGAS010000001.1"/>
</dbReference>
<dbReference type="SUPFAM" id="SSF55874">
    <property type="entry name" value="ATPase domain of HSP90 chaperone/DNA topoisomerase II/histidine kinase"/>
    <property type="match status" value="1"/>
</dbReference>
<dbReference type="CDD" id="cd16936">
    <property type="entry name" value="HATPase_RsbW-like"/>
    <property type="match status" value="1"/>
</dbReference>
<gene>
    <name evidence="4" type="ORF">L0668_01210</name>
</gene>
<dbReference type="EMBL" id="JAKGAS010000001">
    <property type="protein sequence ID" value="MCF2946710.1"/>
    <property type="molecule type" value="Genomic_DNA"/>
</dbReference>
<dbReference type="Pfam" id="PF07228">
    <property type="entry name" value="SpoIIE"/>
    <property type="match status" value="1"/>
</dbReference>
<dbReference type="InterPro" id="IPR036457">
    <property type="entry name" value="PPM-type-like_dom_sf"/>
</dbReference>
<dbReference type="InterPro" id="IPR003594">
    <property type="entry name" value="HATPase_dom"/>
</dbReference>
<name>A0ABS9D2P9_9ALTE</name>
<dbReference type="Gene3D" id="3.30.565.10">
    <property type="entry name" value="Histidine kinase-like ATPase, C-terminal domain"/>
    <property type="match status" value="1"/>
</dbReference>
<dbReference type="InterPro" id="IPR052016">
    <property type="entry name" value="Bact_Sigma-Reg"/>
</dbReference>
<dbReference type="PROSITE" id="PS50110">
    <property type="entry name" value="RESPONSE_REGULATORY"/>
    <property type="match status" value="1"/>
</dbReference>
<organism evidence="4 5">
    <name type="scientific">Paraglaciecola algarum</name>
    <dbReference type="NCBI Taxonomy" id="3050085"/>
    <lineage>
        <taxon>Bacteria</taxon>
        <taxon>Pseudomonadati</taxon>
        <taxon>Pseudomonadota</taxon>
        <taxon>Gammaproteobacteria</taxon>
        <taxon>Alteromonadales</taxon>
        <taxon>Alteromonadaceae</taxon>
        <taxon>Paraglaciecola</taxon>
    </lineage>
</organism>
<dbReference type="Gene3D" id="3.60.40.10">
    <property type="entry name" value="PPM-type phosphatase domain"/>
    <property type="match status" value="1"/>
</dbReference>
<feature type="domain" description="Response regulatory" evidence="3">
    <location>
        <begin position="2"/>
        <end position="119"/>
    </location>
</feature>
<keyword evidence="1" id="KW-0378">Hydrolase</keyword>
<dbReference type="InterPro" id="IPR001789">
    <property type="entry name" value="Sig_transdc_resp-reg_receiver"/>
</dbReference>
<dbReference type="InterPro" id="IPR011006">
    <property type="entry name" value="CheY-like_superfamily"/>
</dbReference>
<keyword evidence="2" id="KW-0597">Phosphoprotein</keyword>
<reference evidence="4 5" key="1">
    <citation type="submission" date="2022-01" db="EMBL/GenBank/DDBJ databases">
        <title>Paraglaciecola sp. G1-23.</title>
        <authorList>
            <person name="Jin M.S."/>
            <person name="Han D.M."/>
            <person name="Kim H.M."/>
            <person name="Jeon C.O."/>
        </authorList>
    </citation>
    <scope>NUCLEOTIDE SEQUENCE [LARGE SCALE GENOMIC DNA]</scope>
    <source>
        <strain evidence="4 5">G1-23</strain>
    </source>
</reference>
<evidence type="ECO:0000259" key="3">
    <source>
        <dbReference type="PROSITE" id="PS50110"/>
    </source>
</evidence>
<dbReference type="Gene3D" id="3.40.50.2300">
    <property type="match status" value="1"/>
</dbReference>
<dbReference type="InterPro" id="IPR001932">
    <property type="entry name" value="PPM-type_phosphatase-like_dom"/>
</dbReference>
<evidence type="ECO:0000313" key="4">
    <source>
        <dbReference type="EMBL" id="MCF2946710.1"/>
    </source>
</evidence>
<dbReference type="Pfam" id="PF13581">
    <property type="entry name" value="HATPase_c_2"/>
    <property type="match status" value="1"/>
</dbReference>
<dbReference type="Proteomes" id="UP001521137">
    <property type="component" value="Unassembled WGS sequence"/>
</dbReference>
<dbReference type="InterPro" id="IPR036890">
    <property type="entry name" value="HATPase_C_sf"/>
</dbReference>
<protein>
    <submittedName>
        <fullName evidence="4">Fused response regulator/phosphatase</fullName>
    </submittedName>
</protein>